<dbReference type="PROSITE" id="PS51463">
    <property type="entry name" value="P_GLUCOSE_ISOMERASE_3"/>
    <property type="match status" value="1"/>
</dbReference>
<feature type="active site" evidence="7">
    <location>
        <position position="514"/>
    </location>
</feature>
<evidence type="ECO:0000256" key="2">
    <source>
        <dbReference type="ARBA" id="ARBA00006604"/>
    </source>
</evidence>
<dbReference type="PANTHER" id="PTHR11469">
    <property type="entry name" value="GLUCOSE-6-PHOSPHATE ISOMERASE"/>
    <property type="match status" value="1"/>
</dbReference>
<evidence type="ECO:0000256" key="3">
    <source>
        <dbReference type="ARBA" id="ARBA00022432"/>
    </source>
</evidence>
<dbReference type="EMBL" id="CABFVA020000001">
    <property type="protein sequence ID" value="VVM04322.1"/>
    <property type="molecule type" value="Genomic_DNA"/>
</dbReference>
<accession>A0A5E6M4S3</accession>
<sequence>MNSPTALPAWRKLQAHYAQISPLHLRDLFREDPGRAERFSLSLEEIVFDYSKNRITNETLELLLELARQADLSGWIQKMFAGEKINVSERRAVLHTALRNPRGSSVLVDGKDVMPEVHAVLAQMRQFSEAVREGKWRGYTGQPIRDVVNIGIGGSDLGPVMVTNALRPYHSSLRLHFVSNIDGTQLTEVLRDLSPETTLFLISSKTFGTLETLTNARSARAWFLEKAKDPAAVAKHFVAISTNEKAVVAFGIDKKNMFPFWDWVGGRYSLWSAIGLSIVLAIGMDRFEELLAGAHAVDEHFRTAPFEKNIPVLMGLLGVWYNNFFQASTHAVFPYDQYLAFLPAYLQQADMESDGKHVQKDGTPVSVTTGPILWGAPGTNGQHAFFQLLHQGTKLVPADFLIPVQSHNPLGPSDEHHRILLANCLAQTEALLRGKTADEVRTEMEAAGLAADDIARLTPHRTFEGNRPTNTFLFRKLTPRTLGSLIALYEHKIFVQGTVWNIDSFDQWGVELGKQLAQLILPELSGEPARKPHDASTERLLRLVRSRI</sequence>
<dbReference type="InterPro" id="IPR018189">
    <property type="entry name" value="Phosphoglucose_isomerase_CS"/>
</dbReference>
<dbReference type="RefSeq" id="WP_142658905.1">
    <property type="nucleotide sequence ID" value="NZ_CABFVA020000001.1"/>
</dbReference>
<dbReference type="FunFam" id="3.40.50.10490:FF:000004">
    <property type="entry name" value="Glucose-6-phosphate isomerase"/>
    <property type="match status" value="1"/>
</dbReference>
<reference evidence="9 10" key="1">
    <citation type="submission" date="2019-09" db="EMBL/GenBank/DDBJ databases">
        <authorList>
            <person name="Cremers G."/>
        </authorList>
    </citation>
    <scope>NUCLEOTIDE SEQUENCE [LARGE SCALE GENOMIC DNA]</scope>
    <source>
        <strain evidence="9">4A</strain>
    </source>
</reference>
<dbReference type="InterPro" id="IPR035476">
    <property type="entry name" value="SIS_PGI_1"/>
</dbReference>
<dbReference type="PROSITE" id="PS00765">
    <property type="entry name" value="P_GLUCOSE_ISOMERASE_1"/>
    <property type="match status" value="1"/>
</dbReference>
<comment type="subcellular location">
    <subcellularLocation>
        <location evidence="7">Cytoplasm</location>
    </subcellularLocation>
</comment>
<dbReference type="CDD" id="cd05016">
    <property type="entry name" value="SIS_PGI_2"/>
    <property type="match status" value="1"/>
</dbReference>
<dbReference type="InterPro" id="IPR001672">
    <property type="entry name" value="G6P_Isomerase"/>
</dbReference>
<feature type="active site" description="Proton donor" evidence="7">
    <location>
        <position position="352"/>
    </location>
</feature>
<evidence type="ECO:0000313" key="10">
    <source>
        <dbReference type="Proteomes" id="UP000334923"/>
    </source>
</evidence>
<dbReference type="EC" id="5.3.1.9" evidence="7"/>
<organism evidence="9 10">
    <name type="scientific">Methylacidimicrobium tartarophylax</name>
    <dbReference type="NCBI Taxonomy" id="1041768"/>
    <lineage>
        <taxon>Bacteria</taxon>
        <taxon>Pseudomonadati</taxon>
        <taxon>Verrucomicrobiota</taxon>
        <taxon>Methylacidimicrobium</taxon>
    </lineage>
</organism>
<dbReference type="Gene3D" id="1.10.1390.10">
    <property type="match status" value="1"/>
</dbReference>
<dbReference type="Pfam" id="PF00342">
    <property type="entry name" value="PGI"/>
    <property type="match status" value="1"/>
</dbReference>
<evidence type="ECO:0000313" key="9">
    <source>
        <dbReference type="EMBL" id="VVM04322.1"/>
    </source>
</evidence>
<dbReference type="HAMAP" id="MF_00473">
    <property type="entry name" value="G6P_isomerase"/>
    <property type="match status" value="1"/>
</dbReference>
<dbReference type="NCBIfam" id="NF001211">
    <property type="entry name" value="PRK00179.1"/>
    <property type="match status" value="1"/>
</dbReference>
<dbReference type="GO" id="GO:0048029">
    <property type="term" value="F:monosaccharide binding"/>
    <property type="evidence" value="ECO:0007669"/>
    <property type="project" value="TreeGrafter"/>
</dbReference>
<dbReference type="GO" id="GO:0006094">
    <property type="term" value="P:gluconeogenesis"/>
    <property type="evidence" value="ECO:0007669"/>
    <property type="project" value="UniProtKB-UniRule"/>
</dbReference>
<dbReference type="GO" id="GO:0005829">
    <property type="term" value="C:cytosol"/>
    <property type="evidence" value="ECO:0007669"/>
    <property type="project" value="TreeGrafter"/>
</dbReference>
<dbReference type="AlphaFoldDB" id="A0A5E6M4S3"/>
<proteinExistence type="inferred from homology"/>
<dbReference type="InterPro" id="IPR035482">
    <property type="entry name" value="SIS_PGI_2"/>
</dbReference>
<dbReference type="GO" id="GO:0006096">
    <property type="term" value="P:glycolytic process"/>
    <property type="evidence" value="ECO:0007669"/>
    <property type="project" value="UniProtKB-UniRule"/>
</dbReference>
<dbReference type="SUPFAM" id="SSF53697">
    <property type="entry name" value="SIS domain"/>
    <property type="match status" value="1"/>
</dbReference>
<name>A0A5E6M4S3_9BACT</name>
<evidence type="ECO:0000256" key="1">
    <source>
        <dbReference type="ARBA" id="ARBA00004926"/>
    </source>
</evidence>
<keyword evidence="7" id="KW-0963">Cytoplasm</keyword>
<feature type="active site" evidence="7">
    <location>
        <position position="383"/>
    </location>
</feature>
<evidence type="ECO:0000256" key="7">
    <source>
        <dbReference type="HAMAP-Rule" id="MF_00473"/>
    </source>
</evidence>
<dbReference type="UniPathway" id="UPA00138"/>
<keyword evidence="5 7" id="KW-0413">Isomerase</keyword>
<evidence type="ECO:0000256" key="4">
    <source>
        <dbReference type="ARBA" id="ARBA00023152"/>
    </source>
</evidence>
<evidence type="ECO:0000256" key="8">
    <source>
        <dbReference type="RuleBase" id="RU000612"/>
    </source>
</evidence>
<dbReference type="OrthoDB" id="140919at2"/>
<protein>
    <recommendedName>
        <fullName evidence="7">Glucose-6-phosphate isomerase</fullName>
        <shortName evidence="7">GPI</shortName>
        <ecNumber evidence="7">5.3.1.9</ecNumber>
    </recommendedName>
    <alternativeName>
        <fullName evidence="7">Phosphoglucose isomerase</fullName>
        <shortName evidence="7">PGI</shortName>
    </alternativeName>
    <alternativeName>
        <fullName evidence="7">Phosphohexose isomerase</fullName>
        <shortName evidence="7">PHI</shortName>
    </alternativeName>
</protein>
<gene>
    <name evidence="9" type="primary">GPI</name>
    <name evidence="7 9" type="synonym">pgi</name>
    <name evidence="9" type="ORF">MAMT_00017</name>
</gene>
<evidence type="ECO:0000256" key="5">
    <source>
        <dbReference type="ARBA" id="ARBA00023235"/>
    </source>
</evidence>
<dbReference type="GO" id="GO:0051156">
    <property type="term" value="P:glucose 6-phosphate metabolic process"/>
    <property type="evidence" value="ECO:0007669"/>
    <property type="project" value="TreeGrafter"/>
</dbReference>
<evidence type="ECO:0000256" key="6">
    <source>
        <dbReference type="ARBA" id="ARBA00029321"/>
    </source>
</evidence>
<comment type="catalytic activity">
    <reaction evidence="6 7 8">
        <text>alpha-D-glucose 6-phosphate = beta-D-fructose 6-phosphate</text>
        <dbReference type="Rhea" id="RHEA:11816"/>
        <dbReference type="ChEBI" id="CHEBI:57634"/>
        <dbReference type="ChEBI" id="CHEBI:58225"/>
        <dbReference type="EC" id="5.3.1.9"/>
    </reaction>
</comment>
<dbReference type="PANTHER" id="PTHR11469:SF1">
    <property type="entry name" value="GLUCOSE-6-PHOSPHATE ISOMERASE"/>
    <property type="match status" value="1"/>
</dbReference>
<keyword evidence="4 7" id="KW-0324">Glycolysis</keyword>
<keyword evidence="10" id="KW-1185">Reference proteome</keyword>
<dbReference type="PRINTS" id="PR00662">
    <property type="entry name" value="G6PISOMERASE"/>
</dbReference>
<keyword evidence="3 7" id="KW-0312">Gluconeogenesis</keyword>
<dbReference type="GO" id="GO:0004347">
    <property type="term" value="F:glucose-6-phosphate isomerase activity"/>
    <property type="evidence" value="ECO:0007669"/>
    <property type="project" value="UniProtKB-UniRule"/>
</dbReference>
<dbReference type="PROSITE" id="PS00174">
    <property type="entry name" value="P_GLUCOSE_ISOMERASE_2"/>
    <property type="match status" value="1"/>
</dbReference>
<comment type="similarity">
    <text evidence="2 7 8">Belongs to the GPI family.</text>
</comment>
<dbReference type="Proteomes" id="UP000334923">
    <property type="component" value="Unassembled WGS sequence"/>
</dbReference>
<dbReference type="InterPro" id="IPR023096">
    <property type="entry name" value="G6P_Isomerase_C"/>
</dbReference>
<dbReference type="UniPathway" id="UPA00109">
    <property type="reaction ID" value="UER00181"/>
</dbReference>
<comment type="pathway">
    <text evidence="1 7 8">Carbohydrate degradation; glycolysis; D-glyceraldehyde 3-phosphate and glycerone phosphate from D-glucose: step 2/4.</text>
</comment>
<dbReference type="InterPro" id="IPR046348">
    <property type="entry name" value="SIS_dom_sf"/>
</dbReference>
<dbReference type="GO" id="GO:0097367">
    <property type="term" value="F:carbohydrate derivative binding"/>
    <property type="evidence" value="ECO:0007669"/>
    <property type="project" value="InterPro"/>
</dbReference>
<comment type="function">
    <text evidence="7">Catalyzes the reversible isomerization of glucose-6-phosphate to fructose-6-phosphate.</text>
</comment>
<comment type="pathway">
    <text evidence="7">Carbohydrate biosynthesis; gluconeogenesis.</text>
</comment>
<dbReference type="CDD" id="cd05015">
    <property type="entry name" value="SIS_PGI_1"/>
    <property type="match status" value="1"/>
</dbReference>
<dbReference type="Gene3D" id="3.40.50.10490">
    <property type="entry name" value="Glucose-6-phosphate isomerase like protein, domain 1"/>
    <property type="match status" value="2"/>
</dbReference>